<dbReference type="RefSeq" id="WP_166657419.1">
    <property type="nucleotide sequence ID" value="NZ_SOAU01000001.1"/>
</dbReference>
<dbReference type="Gene3D" id="2.40.260.10">
    <property type="entry name" value="Sortase"/>
    <property type="match status" value="1"/>
</dbReference>
<keyword evidence="4" id="KW-1185">Reference proteome</keyword>
<sequence>MSTDARPTRTRGVGRALLGLAVLCALGAAWVAWQARDTPDPDQVTLEVETVVATVPPSTIAPRGNAAPVENNTDTDTGNDDNPDTADSGTPDTDDDETDNSDSDTAMSTAPTTTVPLSPLAEFLGPAGSAIPPVIEPRARPTALVIPTIDVLRPVRAVGLEDNGELEVPDETEIGWYQYGATPGAPGATVLAAHVTWNRNLGPFYRLGEMEPGERIDVVLDDGTTRVYEVVERTIYGKDDLPRNRIWRNTGPESLVLITCGGSYNPDIRRYRENIVVYAVPVDEIQAGAT</sequence>
<dbReference type="InterPro" id="IPR005754">
    <property type="entry name" value="Sortase"/>
</dbReference>
<feature type="compositionally biased region" description="Acidic residues" evidence="2">
    <location>
        <begin position="92"/>
        <end position="102"/>
    </location>
</feature>
<protein>
    <submittedName>
        <fullName evidence="3">Sortase family protein</fullName>
    </submittedName>
</protein>
<evidence type="ECO:0000313" key="4">
    <source>
        <dbReference type="Proteomes" id="UP000294558"/>
    </source>
</evidence>
<dbReference type="GO" id="GO:0016787">
    <property type="term" value="F:hydrolase activity"/>
    <property type="evidence" value="ECO:0007669"/>
    <property type="project" value="UniProtKB-KW"/>
</dbReference>
<dbReference type="AlphaFoldDB" id="A0A4R7HY92"/>
<organism evidence="3 4">
    <name type="scientific">Ilumatobacter fluminis</name>
    <dbReference type="NCBI Taxonomy" id="467091"/>
    <lineage>
        <taxon>Bacteria</taxon>
        <taxon>Bacillati</taxon>
        <taxon>Actinomycetota</taxon>
        <taxon>Acidimicrobiia</taxon>
        <taxon>Acidimicrobiales</taxon>
        <taxon>Ilumatobacteraceae</taxon>
        <taxon>Ilumatobacter</taxon>
    </lineage>
</organism>
<evidence type="ECO:0000256" key="1">
    <source>
        <dbReference type="ARBA" id="ARBA00022801"/>
    </source>
</evidence>
<dbReference type="InterPro" id="IPR023365">
    <property type="entry name" value="Sortase_dom-sf"/>
</dbReference>
<dbReference type="InterPro" id="IPR042001">
    <property type="entry name" value="Sortase_F"/>
</dbReference>
<gene>
    <name evidence="3" type="ORF">BDK89_1308</name>
</gene>
<accession>A0A4R7HY92</accession>
<feature type="compositionally biased region" description="Polar residues" evidence="2">
    <location>
        <begin position="106"/>
        <end position="116"/>
    </location>
</feature>
<feature type="region of interest" description="Disordered" evidence="2">
    <location>
        <begin position="55"/>
        <end position="121"/>
    </location>
</feature>
<dbReference type="EMBL" id="SOAU01000001">
    <property type="protein sequence ID" value="TDT15730.1"/>
    <property type="molecule type" value="Genomic_DNA"/>
</dbReference>
<evidence type="ECO:0000256" key="2">
    <source>
        <dbReference type="SAM" id="MobiDB-lite"/>
    </source>
</evidence>
<evidence type="ECO:0000313" key="3">
    <source>
        <dbReference type="EMBL" id="TDT15730.1"/>
    </source>
</evidence>
<dbReference type="Proteomes" id="UP000294558">
    <property type="component" value="Unassembled WGS sequence"/>
</dbReference>
<dbReference type="CDD" id="cd05829">
    <property type="entry name" value="Sortase_F"/>
    <property type="match status" value="1"/>
</dbReference>
<name>A0A4R7HY92_9ACTN</name>
<proteinExistence type="predicted"/>
<dbReference type="Pfam" id="PF04203">
    <property type="entry name" value="Sortase"/>
    <property type="match status" value="1"/>
</dbReference>
<dbReference type="SUPFAM" id="SSF63817">
    <property type="entry name" value="Sortase"/>
    <property type="match status" value="1"/>
</dbReference>
<comment type="caution">
    <text evidence="3">The sequence shown here is derived from an EMBL/GenBank/DDBJ whole genome shotgun (WGS) entry which is preliminary data.</text>
</comment>
<reference evidence="3 4" key="1">
    <citation type="submission" date="2019-03" db="EMBL/GenBank/DDBJ databases">
        <title>Sequencing the genomes of 1000 actinobacteria strains.</title>
        <authorList>
            <person name="Klenk H.-P."/>
        </authorList>
    </citation>
    <scope>NUCLEOTIDE SEQUENCE [LARGE SCALE GENOMIC DNA]</scope>
    <source>
        <strain evidence="3 4">DSM 18936</strain>
    </source>
</reference>
<keyword evidence="1" id="KW-0378">Hydrolase</keyword>